<evidence type="ECO:0000313" key="2">
    <source>
        <dbReference type="Proteomes" id="UP001518989"/>
    </source>
</evidence>
<proteinExistence type="predicted"/>
<protein>
    <submittedName>
        <fullName evidence="1">Uncharacterized protein</fullName>
    </submittedName>
</protein>
<evidence type="ECO:0000313" key="1">
    <source>
        <dbReference type="EMBL" id="MBO1078135.1"/>
    </source>
</evidence>
<sequence length="175" mass="17879">MLALSLMAGCATADPSAPGAYLGGAGDPVRGAALNAPFQFGDLRNQRGQPGRAALSLAQLEYLADAVPNSGYWQNQVLGTTTLQLKLGRDEARKALGIRPDAAPAAVMAGLRGAARALEAQDQAGARNALSTPDFTLGGAATLQRLADLPPLPQAAAAAGQINNDVMSPMDVFSR</sequence>
<dbReference type="Proteomes" id="UP001518989">
    <property type="component" value="Unassembled WGS sequence"/>
</dbReference>
<keyword evidence="2" id="KW-1185">Reference proteome</keyword>
<comment type="caution">
    <text evidence="1">The sequence shown here is derived from an EMBL/GenBank/DDBJ whole genome shotgun (WGS) entry which is preliminary data.</text>
</comment>
<name>A0ABS3KL05_9PROT</name>
<dbReference type="RefSeq" id="WP_207415578.1">
    <property type="nucleotide sequence ID" value="NZ_CP061177.1"/>
</dbReference>
<organism evidence="1 2">
    <name type="scientific">Roseomonas haemaphysalidis</name>
    <dbReference type="NCBI Taxonomy" id="2768162"/>
    <lineage>
        <taxon>Bacteria</taxon>
        <taxon>Pseudomonadati</taxon>
        <taxon>Pseudomonadota</taxon>
        <taxon>Alphaproteobacteria</taxon>
        <taxon>Acetobacterales</taxon>
        <taxon>Roseomonadaceae</taxon>
        <taxon>Roseomonas</taxon>
    </lineage>
</organism>
<accession>A0ABS3KL05</accession>
<gene>
    <name evidence="1" type="ORF">IAI61_03760</name>
</gene>
<dbReference type="EMBL" id="JACTNG010000002">
    <property type="protein sequence ID" value="MBO1078135.1"/>
    <property type="molecule type" value="Genomic_DNA"/>
</dbReference>
<reference evidence="1 2" key="1">
    <citation type="submission" date="2020-09" db="EMBL/GenBank/DDBJ databases">
        <title>Roseomonas.</title>
        <authorList>
            <person name="Zhu W."/>
        </authorList>
    </citation>
    <scope>NUCLEOTIDE SEQUENCE [LARGE SCALE GENOMIC DNA]</scope>
    <source>
        <strain evidence="1 2">573</strain>
    </source>
</reference>